<feature type="region of interest" description="Disordered" evidence="6">
    <location>
        <begin position="56"/>
        <end position="83"/>
    </location>
</feature>
<dbReference type="Pfam" id="PF00069">
    <property type="entry name" value="Pkinase"/>
    <property type="match status" value="1"/>
</dbReference>
<keyword evidence="2" id="KW-0808">Transferase</keyword>
<dbReference type="FunFam" id="1.10.510.10:FF:000624">
    <property type="entry name" value="Mitogen-activated protein kinase"/>
    <property type="match status" value="1"/>
</dbReference>
<protein>
    <recommendedName>
        <fullName evidence="7">Protein kinase domain-containing protein</fullName>
    </recommendedName>
</protein>
<dbReference type="PANTHER" id="PTHR24055">
    <property type="entry name" value="MITOGEN-ACTIVATED PROTEIN KINASE"/>
    <property type="match status" value="1"/>
</dbReference>
<keyword evidence="9" id="KW-1185">Reference proteome</keyword>
<name>A0A7J7KYY8_9MAGN</name>
<evidence type="ECO:0000256" key="4">
    <source>
        <dbReference type="ARBA" id="ARBA00022777"/>
    </source>
</evidence>
<dbReference type="Gene3D" id="3.30.200.20">
    <property type="entry name" value="Phosphorylase Kinase, domain 1"/>
    <property type="match status" value="1"/>
</dbReference>
<keyword evidence="5" id="KW-0067">ATP-binding</keyword>
<reference evidence="8 9" key="1">
    <citation type="journal article" date="2020" name="IScience">
        <title>Genome Sequencing of the Endangered Kingdonia uniflora (Circaeasteraceae, Ranunculales) Reveals Potential Mechanisms of Evolutionary Specialization.</title>
        <authorList>
            <person name="Sun Y."/>
            <person name="Deng T."/>
            <person name="Zhang A."/>
            <person name="Moore M.J."/>
            <person name="Landis J.B."/>
            <person name="Lin N."/>
            <person name="Zhang H."/>
            <person name="Zhang X."/>
            <person name="Huang J."/>
            <person name="Zhang X."/>
            <person name="Sun H."/>
            <person name="Wang H."/>
        </authorList>
    </citation>
    <scope>NUCLEOTIDE SEQUENCE [LARGE SCALE GENOMIC DNA]</scope>
    <source>
        <strain evidence="8">TB1705</strain>
        <tissue evidence="8">Leaf</tissue>
    </source>
</reference>
<feature type="compositionally biased region" description="Polar residues" evidence="6">
    <location>
        <begin position="56"/>
        <end position="79"/>
    </location>
</feature>
<dbReference type="Gene3D" id="1.10.510.10">
    <property type="entry name" value="Transferase(Phosphotransferase) domain 1"/>
    <property type="match status" value="1"/>
</dbReference>
<evidence type="ECO:0000256" key="6">
    <source>
        <dbReference type="SAM" id="MobiDB-lite"/>
    </source>
</evidence>
<keyword evidence="4" id="KW-0418">Kinase</keyword>
<gene>
    <name evidence="8" type="ORF">GIB67_015443</name>
</gene>
<dbReference type="SUPFAM" id="SSF56112">
    <property type="entry name" value="Protein kinase-like (PK-like)"/>
    <property type="match status" value="1"/>
</dbReference>
<evidence type="ECO:0000256" key="3">
    <source>
        <dbReference type="ARBA" id="ARBA00022741"/>
    </source>
</evidence>
<dbReference type="AlphaFoldDB" id="A0A7J7KYY8"/>
<dbReference type="Proteomes" id="UP000541444">
    <property type="component" value="Unassembled WGS sequence"/>
</dbReference>
<organism evidence="8 9">
    <name type="scientific">Kingdonia uniflora</name>
    <dbReference type="NCBI Taxonomy" id="39325"/>
    <lineage>
        <taxon>Eukaryota</taxon>
        <taxon>Viridiplantae</taxon>
        <taxon>Streptophyta</taxon>
        <taxon>Embryophyta</taxon>
        <taxon>Tracheophyta</taxon>
        <taxon>Spermatophyta</taxon>
        <taxon>Magnoliopsida</taxon>
        <taxon>Ranunculales</taxon>
        <taxon>Circaeasteraceae</taxon>
        <taxon>Kingdonia</taxon>
    </lineage>
</organism>
<evidence type="ECO:0000313" key="9">
    <source>
        <dbReference type="Proteomes" id="UP000541444"/>
    </source>
</evidence>
<accession>A0A7J7KYY8</accession>
<dbReference type="GO" id="GO:0004674">
    <property type="term" value="F:protein serine/threonine kinase activity"/>
    <property type="evidence" value="ECO:0007669"/>
    <property type="project" value="UniProtKB-KW"/>
</dbReference>
<evidence type="ECO:0000313" key="8">
    <source>
        <dbReference type="EMBL" id="KAF6135590.1"/>
    </source>
</evidence>
<evidence type="ECO:0000256" key="5">
    <source>
        <dbReference type="ARBA" id="ARBA00022840"/>
    </source>
</evidence>
<keyword evidence="1" id="KW-0723">Serine/threonine-protein kinase</keyword>
<evidence type="ECO:0000256" key="2">
    <source>
        <dbReference type="ARBA" id="ARBA00022679"/>
    </source>
</evidence>
<dbReference type="EMBL" id="JACGCM010002784">
    <property type="protein sequence ID" value="KAF6135590.1"/>
    <property type="molecule type" value="Genomic_DNA"/>
</dbReference>
<keyword evidence="3" id="KW-0547">Nucleotide-binding</keyword>
<evidence type="ECO:0000259" key="7">
    <source>
        <dbReference type="PROSITE" id="PS50011"/>
    </source>
</evidence>
<dbReference type="GO" id="GO:0005524">
    <property type="term" value="F:ATP binding"/>
    <property type="evidence" value="ECO:0007669"/>
    <property type="project" value="UniProtKB-KW"/>
</dbReference>
<dbReference type="InterPro" id="IPR000719">
    <property type="entry name" value="Prot_kinase_dom"/>
</dbReference>
<proteinExistence type="predicted"/>
<comment type="caution">
    <text evidence="8">The sequence shown here is derived from an EMBL/GenBank/DDBJ whole genome shotgun (WGS) entry which is preliminary data.</text>
</comment>
<dbReference type="OrthoDB" id="2011374at2759"/>
<dbReference type="InterPro" id="IPR050117">
    <property type="entry name" value="MAPK"/>
</dbReference>
<sequence>MDRRNLKSKATPIQMEISKRAKNIIANIGTMGVMNPAGNIGFHKFSRPVIVQERQNSSPLNDGLGNSSQPERMQESDSPSPLEEVSGNLVLWDCGDNIGGDLLDMVGRFIAEGGINRNAEGLSYAIISFSWIEQCSDGVSFGNLGSPLVNAVVFRVLFPESYGDMKLPSSTDFQRETLECTLCLGSSLCMKIVRMSSAGFMMVQLNYYDENYGSALDACHCILREIKLLQLLQHPDVVEIKNIVLPPSRREFKEIFVVFELMESDLHQVIKANDDLTPEHYQFFLYQFLRALKLIYMANVFHQDLKPKNILANADCKLKICDFELARVSFNDAPSAIFWIDYVASRWYRTPEL</sequence>
<feature type="domain" description="Protein kinase" evidence="7">
    <location>
        <begin position="151"/>
        <end position="353"/>
    </location>
</feature>
<evidence type="ECO:0000256" key="1">
    <source>
        <dbReference type="ARBA" id="ARBA00022527"/>
    </source>
</evidence>
<dbReference type="PROSITE" id="PS50011">
    <property type="entry name" value="PROTEIN_KINASE_DOM"/>
    <property type="match status" value="1"/>
</dbReference>
<dbReference type="SMART" id="SM00220">
    <property type="entry name" value="S_TKc"/>
    <property type="match status" value="1"/>
</dbReference>
<dbReference type="InterPro" id="IPR011009">
    <property type="entry name" value="Kinase-like_dom_sf"/>
</dbReference>